<dbReference type="EMBL" id="JAKLUA010000037">
    <property type="protein sequence ID" value="MCG2673181.1"/>
    <property type="molecule type" value="Genomic_DNA"/>
</dbReference>
<evidence type="ECO:0000313" key="1">
    <source>
        <dbReference type="EMBL" id="MCG2673181.1"/>
    </source>
</evidence>
<reference evidence="1" key="1">
    <citation type="submission" date="2022-01" db="EMBL/GenBank/DDBJ databases">
        <title>Genome sequnece data of strain Bradyrhizobium sp. nov.</title>
        <authorList>
            <person name="Zhang J."/>
        </authorList>
    </citation>
    <scope>NUCLEOTIDE SEQUENCE</scope>
    <source>
        <strain evidence="1">WYCCWR 12774</strain>
    </source>
</reference>
<dbReference type="RefSeq" id="WP_237867194.1">
    <property type="nucleotide sequence ID" value="NZ_JAKLTZ010000036.1"/>
</dbReference>
<organism evidence="1 2">
    <name type="scientific">Bradyrhizobium zhengyangense</name>
    <dbReference type="NCBI Taxonomy" id="2911009"/>
    <lineage>
        <taxon>Bacteria</taxon>
        <taxon>Pseudomonadati</taxon>
        <taxon>Pseudomonadota</taxon>
        <taxon>Alphaproteobacteria</taxon>
        <taxon>Hyphomicrobiales</taxon>
        <taxon>Nitrobacteraceae</taxon>
        <taxon>Bradyrhizobium</taxon>
    </lineage>
</organism>
<name>A0ABS9M206_9BRAD</name>
<gene>
    <name evidence="1" type="ORF">L6637_40530</name>
</gene>
<dbReference type="Proteomes" id="UP001139012">
    <property type="component" value="Unassembled WGS sequence"/>
</dbReference>
<proteinExistence type="predicted"/>
<keyword evidence="2" id="KW-1185">Reference proteome</keyword>
<sequence>MMGSATVGAVSLGFVRREPVCGPGLEAVPGIDGRPYCRPVYGGFGGTLHHFHGHGHGGHGHGHGGG</sequence>
<protein>
    <submittedName>
        <fullName evidence="1">Uncharacterized protein</fullName>
    </submittedName>
</protein>
<accession>A0ABS9M206</accession>
<evidence type="ECO:0000313" key="2">
    <source>
        <dbReference type="Proteomes" id="UP001139012"/>
    </source>
</evidence>
<comment type="caution">
    <text evidence="1">The sequence shown here is derived from an EMBL/GenBank/DDBJ whole genome shotgun (WGS) entry which is preliminary data.</text>
</comment>